<name>O33135_MYCLR</name>
<accession>O33135</accession>
<reference evidence="1" key="2">
    <citation type="submission" date="1997-09" db="EMBL/GenBank/DDBJ databases">
        <authorList>
            <person name="Seeger K."/>
            <person name="Harris D."/>
        </authorList>
    </citation>
    <scope>NUCLEOTIDE SEQUENCE</scope>
</reference>
<dbReference type="PIR" id="T11004">
    <property type="entry name" value="T11004"/>
</dbReference>
<dbReference type="AlphaFoldDB" id="O33135"/>
<sequence>MHCRPTAAKISPPSTGRAVQRLALYSTTGRHRSTATATKYSAMSSRQTFSDCKESMDFQLNNEQLLLIKTTRDLLSCNYDLRAATKLSIPSLVGAVMSGISSPEVGIPRLGLLPILGRPDRNHGYAH</sequence>
<gene>
    <name evidence="1" type="primary">MLCL536.12</name>
</gene>
<protein>
    <submittedName>
        <fullName evidence="1">Uncharacterized protein</fullName>
    </submittedName>
</protein>
<reference evidence="1" key="1">
    <citation type="journal article" date="1993" name="Mol. Microbiol.">
        <title>Use of an ordered cosmid library to deduce the genomic organization of Mycobacterium leprae.</title>
        <authorList>
            <person name="Eiglmeier K."/>
            <person name="Honore N."/>
            <person name="Woods S.A."/>
            <person name="Caudron B."/>
            <person name="Cole S.T."/>
        </authorList>
    </citation>
    <scope>NUCLEOTIDE SEQUENCE</scope>
</reference>
<reference evidence="1" key="3">
    <citation type="submission" date="1997-09" db="EMBL/GenBank/DDBJ databases">
        <authorList>
            <person name="Parkhill J."/>
            <person name="Barrell B.G."/>
            <person name="Rajandream M.A."/>
        </authorList>
    </citation>
    <scope>NUCLEOTIDE SEQUENCE</scope>
</reference>
<organism evidence="1">
    <name type="scientific">Mycobacterium leprae</name>
    <dbReference type="NCBI Taxonomy" id="1769"/>
    <lineage>
        <taxon>Bacteria</taxon>
        <taxon>Bacillati</taxon>
        <taxon>Actinomycetota</taxon>
        <taxon>Actinomycetes</taxon>
        <taxon>Mycobacteriales</taxon>
        <taxon>Mycobacteriaceae</taxon>
        <taxon>Mycobacterium</taxon>
    </lineage>
</organism>
<dbReference type="EMBL" id="Z99125">
    <property type="protein sequence ID" value="CAB16155.1"/>
    <property type="molecule type" value="Genomic_DNA"/>
</dbReference>
<proteinExistence type="predicted"/>
<evidence type="ECO:0000313" key="1">
    <source>
        <dbReference type="EMBL" id="CAB16155.1"/>
    </source>
</evidence>